<feature type="region of interest" description="Disordered" evidence="1">
    <location>
        <begin position="652"/>
        <end position="673"/>
    </location>
</feature>
<organism evidence="2 3">
    <name type="scientific">Acropora cervicornis</name>
    <name type="common">Staghorn coral</name>
    <dbReference type="NCBI Taxonomy" id="6130"/>
    <lineage>
        <taxon>Eukaryota</taxon>
        <taxon>Metazoa</taxon>
        <taxon>Cnidaria</taxon>
        <taxon>Anthozoa</taxon>
        <taxon>Hexacorallia</taxon>
        <taxon>Scleractinia</taxon>
        <taxon>Astrocoeniina</taxon>
        <taxon>Acroporidae</taxon>
        <taxon>Acropora</taxon>
    </lineage>
</organism>
<gene>
    <name evidence="2" type="ORF">P5673_022293</name>
</gene>
<reference evidence="2" key="2">
    <citation type="journal article" date="2023" name="Science">
        <title>Genomic signatures of disease resistance in endangered staghorn corals.</title>
        <authorList>
            <person name="Vollmer S.V."/>
            <person name="Selwyn J.D."/>
            <person name="Despard B.A."/>
            <person name="Roesel C.L."/>
        </authorList>
    </citation>
    <scope>NUCLEOTIDE SEQUENCE</scope>
    <source>
        <strain evidence="2">K2</strain>
    </source>
</reference>
<sequence length="673" mass="77357">MASPFDFVNESANTPFSDSWMELFQSESSDDDFDGFNEDDCQFGLKSNVREFHQRRDEERFDVVVRSGDDPALKGSRKRVANPERWKRNVRKRAAVLGQQRRDYKGNIVPARSTGRRCNCRNECFEKVDPELQYHILTRFNNLGSKERQDQYLNSLIIASDPKRQGAQGRLGTFDKENAGRRKTTYKYHVATDRIPVTAWNQGGKTPKDTNISSPNISPRKAPEQAEQNFTGDNRKDLNVSRMHHLYLEAHEPEVVEREKEIIKAKKERTFPLPLKIKPVVTEHRYRMVFNRDFNLGFGLPRSDTCAKCEKLNLVIKSDPNDMDARQQLADHQEMADKGYQTMRGDRKAASASWSGKSRPLGSAAFSSVDAVDMISFDFQQNLPTPNLQHNDVFYARQLWTYNFGIHDCVAEKGYMYMWDETIAKRGSAEVASCLKHFFQVYPSGAKSLVSFSDGCGGQNKNLTLVGLYNELHLSGVYDILNHKFLTRGHTFLKNDSDFAQIEKRKASAKVFVPSDWFSVVREASRRSPFEVVAMQQEDFKNYKDFVRSRYTNRHFSSGGSVFRDVHWLNFGWGEEVDPVSGKVTLVHHPNEVWMRCTYSDSKPWKKVKVLKKSPGSVLLEQLYHAPLVLKPAKIRDLKKMARHHIPHPQRDFYLQMSGEGDGGSETEEEDDD</sequence>
<dbReference type="Proteomes" id="UP001249851">
    <property type="component" value="Unassembled WGS sequence"/>
</dbReference>
<evidence type="ECO:0000313" key="2">
    <source>
        <dbReference type="EMBL" id="KAK2555730.1"/>
    </source>
</evidence>
<protein>
    <submittedName>
        <fullName evidence="2">Uncharacterized protein</fullName>
    </submittedName>
</protein>
<comment type="caution">
    <text evidence="2">The sequence shown here is derived from an EMBL/GenBank/DDBJ whole genome shotgun (WGS) entry which is preliminary data.</text>
</comment>
<evidence type="ECO:0000313" key="3">
    <source>
        <dbReference type="Proteomes" id="UP001249851"/>
    </source>
</evidence>
<reference evidence="2" key="1">
    <citation type="journal article" date="2023" name="G3 (Bethesda)">
        <title>Whole genome assembly and annotation of the endangered Caribbean coral Acropora cervicornis.</title>
        <authorList>
            <person name="Selwyn J.D."/>
            <person name="Vollmer S.V."/>
        </authorList>
    </citation>
    <scope>NUCLEOTIDE SEQUENCE</scope>
    <source>
        <strain evidence="2">K2</strain>
    </source>
</reference>
<keyword evidence="3" id="KW-1185">Reference proteome</keyword>
<feature type="compositionally biased region" description="Polar residues" evidence="1">
    <location>
        <begin position="199"/>
        <end position="217"/>
    </location>
</feature>
<name>A0AAD9Q7G0_ACRCE</name>
<feature type="compositionally biased region" description="Acidic residues" evidence="1">
    <location>
        <begin position="663"/>
        <end position="673"/>
    </location>
</feature>
<dbReference type="EMBL" id="JARQWQ010000060">
    <property type="protein sequence ID" value="KAK2555730.1"/>
    <property type="molecule type" value="Genomic_DNA"/>
</dbReference>
<evidence type="ECO:0000256" key="1">
    <source>
        <dbReference type="SAM" id="MobiDB-lite"/>
    </source>
</evidence>
<accession>A0AAD9Q7G0</accession>
<dbReference type="PANTHER" id="PTHR10773:SF19">
    <property type="match status" value="1"/>
</dbReference>
<dbReference type="AlphaFoldDB" id="A0AAD9Q7G0"/>
<feature type="region of interest" description="Disordered" evidence="1">
    <location>
        <begin position="199"/>
        <end position="235"/>
    </location>
</feature>
<dbReference type="PANTHER" id="PTHR10773">
    <property type="entry name" value="DNA-DIRECTED RNA POLYMERASES I, II, AND III SUBUNIT RPABC2"/>
    <property type="match status" value="1"/>
</dbReference>
<proteinExistence type="predicted"/>